<dbReference type="Gene3D" id="2.60.40.10">
    <property type="entry name" value="Immunoglobulins"/>
    <property type="match status" value="1"/>
</dbReference>
<name>A0A9W8VBV0_9HYPO</name>
<sequence>MFLSHVQTESYSIIIEGPECVTKGTALQITPGCIDPTYNTVIVDAETDVSSPVPHRKIAGHFNGTDIDFNIYLPHSGFQGRFFQLVHPTQNSTAPDRVIGFGAESGGYTNHVAGGGGYRADAAVAKLSRSIASNFYKTKDKIYGYVYGGSGGSFVTVGAIENTFDIWQGAVPLVQAVPISHPNNFCIRAFAGVVLDSVTGDIADAVSPGGSGNPYSVLDPMRRDVLQEVTQLGVPSGAWEDSEGLLRDRTQLWAILRTMVVPIVQSQDPSYFSDFWIKDGYLGTEKSELGDLWRSSIYELNATIEDVTAGPDEVPCHLTLNNVHGNPPPHGLIFKIKSNDGKRIIGQFTATMSNSSKGVDIYHGNNVTTLALLSKGVQLQIDNLNTLAVSAYHRHQVPTREGFDAWDLLRKGNGEPIYPQREVVIAQTLSQSASGGGTHSGNITGKVIVMDTLLDYDAFPWHADWYRYQVKKALGSRFSDNFRLYFAENADHQIHGIPKPLSNRLVEPSGLYERHLRDLSAWVENGIEPPAQTAYTIKHGQVLLPKSAEQRRGIQAVVELTVDNKTRYTAKPGQLVCFTARVEVPADAGSVTSIEWDFEGNGTFVKRDYGEAHSRMYVKVSHAYRKPGIYYPGVRVTVHAGGDAESPYARAPNLGRMRVIV</sequence>
<evidence type="ECO:0000313" key="2">
    <source>
        <dbReference type="EMBL" id="KAJ4256904.1"/>
    </source>
</evidence>
<dbReference type="InterPro" id="IPR013783">
    <property type="entry name" value="Ig-like_fold"/>
</dbReference>
<comment type="caution">
    <text evidence="2">The sequence shown here is derived from an EMBL/GenBank/DDBJ whole genome shotgun (WGS) entry which is preliminary data.</text>
</comment>
<organism evidence="2 3">
    <name type="scientific">Fusarium torreyae</name>
    <dbReference type="NCBI Taxonomy" id="1237075"/>
    <lineage>
        <taxon>Eukaryota</taxon>
        <taxon>Fungi</taxon>
        <taxon>Dikarya</taxon>
        <taxon>Ascomycota</taxon>
        <taxon>Pezizomycotina</taxon>
        <taxon>Sordariomycetes</taxon>
        <taxon>Hypocreomycetidae</taxon>
        <taxon>Hypocreales</taxon>
        <taxon>Nectriaceae</taxon>
        <taxon>Fusarium</taxon>
    </lineage>
</organism>
<keyword evidence="3" id="KW-1185">Reference proteome</keyword>
<dbReference type="InterPro" id="IPR000601">
    <property type="entry name" value="PKD_dom"/>
</dbReference>
<accession>A0A9W8VBV0</accession>
<evidence type="ECO:0000259" key="1">
    <source>
        <dbReference type="Pfam" id="PF00801"/>
    </source>
</evidence>
<evidence type="ECO:0000313" key="3">
    <source>
        <dbReference type="Proteomes" id="UP001152049"/>
    </source>
</evidence>
<proteinExistence type="predicted"/>
<dbReference type="Proteomes" id="UP001152049">
    <property type="component" value="Unassembled WGS sequence"/>
</dbReference>
<dbReference type="Pfam" id="PF00801">
    <property type="entry name" value="PKD"/>
    <property type="match status" value="1"/>
</dbReference>
<dbReference type="CDD" id="cd00146">
    <property type="entry name" value="PKD"/>
    <property type="match status" value="1"/>
</dbReference>
<dbReference type="OrthoDB" id="2580675at2759"/>
<feature type="domain" description="PKD" evidence="1">
    <location>
        <begin position="565"/>
        <end position="640"/>
    </location>
</feature>
<dbReference type="SUPFAM" id="SSF49299">
    <property type="entry name" value="PKD domain"/>
    <property type="match status" value="1"/>
</dbReference>
<protein>
    <recommendedName>
        <fullName evidence="1">PKD domain-containing protein</fullName>
    </recommendedName>
</protein>
<dbReference type="AlphaFoldDB" id="A0A9W8VBV0"/>
<dbReference type="EMBL" id="JAOQAZ010000018">
    <property type="protein sequence ID" value="KAJ4256904.1"/>
    <property type="molecule type" value="Genomic_DNA"/>
</dbReference>
<reference evidence="2" key="1">
    <citation type="submission" date="2022-09" db="EMBL/GenBank/DDBJ databases">
        <title>Fusarium specimens isolated from Avocado Roots.</title>
        <authorList>
            <person name="Stajich J."/>
            <person name="Roper C."/>
            <person name="Heimlech-Rivalta G."/>
        </authorList>
    </citation>
    <scope>NUCLEOTIDE SEQUENCE</scope>
    <source>
        <strain evidence="2">CF00136</strain>
    </source>
</reference>
<gene>
    <name evidence="2" type="ORF">NW762_009000</name>
</gene>
<dbReference type="InterPro" id="IPR035986">
    <property type="entry name" value="PKD_dom_sf"/>
</dbReference>